<accession>A0A1R2CSL3</accession>
<dbReference type="EMBL" id="MPUH01000071">
    <property type="protein sequence ID" value="OMJ91960.1"/>
    <property type="molecule type" value="Genomic_DNA"/>
</dbReference>
<comment type="subcellular location">
    <subcellularLocation>
        <location evidence="1">Membrane</location>
        <topology evidence="1">Multi-pass membrane protein</topology>
    </subcellularLocation>
</comment>
<feature type="transmembrane region" description="Helical" evidence="5">
    <location>
        <begin position="62"/>
        <end position="88"/>
    </location>
</feature>
<dbReference type="GO" id="GO:0016020">
    <property type="term" value="C:membrane"/>
    <property type="evidence" value="ECO:0007669"/>
    <property type="project" value="UniProtKB-SubCell"/>
</dbReference>
<name>A0A1R2CSL3_9CILI</name>
<feature type="transmembrane region" description="Helical" evidence="5">
    <location>
        <begin position="285"/>
        <end position="310"/>
    </location>
</feature>
<feature type="transmembrane region" description="Helical" evidence="5">
    <location>
        <begin position="202"/>
        <end position="221"/>
    </location>
</feature>
<feature type="transmembrane region" description="Helical" evidence="5">
    <location>
        <begin position="236"/>
        <end position="257"/>
    </location>
</feature>
<dbReference type="Proteomes" id="UP000187209">
    <property type="component" value="Unassembled WGS sequence"/>
</dbReference>
<reference evidence="6 7" key="1">
    <citation type="submission" date="2016-11" db="EMBL/GenBank/DDBJ databases">
        <title>The macronuclear genome of Stentor coeruleus: a giant cell with tiny introns.</title>
        <authorList>
            <person name="Slabodnick M."/>
            <person name="Ruby J.G."/>
            <person name="Reiff S.B."/>
            <person name="Swart E.C."/>
            <person name="Gosai S."/>
            <person name="Prabakaran S."/>
            <person name="Witkowska E."/>
            <person name="Larue G.E."/>
            <person name="Fisher S."/>
            <person name="Freeman R.M."/>
            <person name="Gunawardena J."/>
            <person name="Chu W."/>
            <person name="Stover N.A."/>
            <person name="Gregory B.D."/>
            <person name="Nowacki M."/>
            <person name="Derisi J."/>
            <person name="Roy S.W."/>
            <person name="Marshall W.F."/>
            <person name="Sood P."/>
        </authorList>
    </citation>
    <scope>NUCLEOTIDE SEQUENCE [LARGE SCALE GENOMIC DNA]</scope>
    <source>
        <strain evidence="6">WM001</strain>
    </source>
</reference>
<keyword evidence="4 5" id="KW-0472">Membrane</keyword>
<organism evidence="6 7">
    <name type="scientific">Stentor coeruleus</name>
    <dbReference type="NCBI Taxonomy" id="5963"/>
    <lineage>
        <taxon>Eukaryota</taxon>
        <taxon>Sar</taxon>
        <taxon>Alveolata</taxon>
        <taxon>Ciliophora</taxon>
        <taxon>Postciliodesmatophora</taxon>
        <taxon>Heterotrichea</taxon>
        <taxon>Heterotrichida</taxon>
        <taxon>Stentoridae</taxon>
        <taxon>Stentor</taxon>
    </lineage>
</organism>
<dbReference type="Pfam" id="PF01925">
    <property type="entry name" value="TauE"/>
    <property type="match status" value="2"/>
</dbReference>
<evidence type="ECO:0000256" key="1">
    <source>
        <dbReference type="ARBA" id="ARBA00004141"/>
    </source>
</evidence>
<comment type="caution">
    <text evidence="6">The sequence shown here is derived from an EMBL/GenBank/DDBJ whole genome shotgun (WGS) entry which is preliminary data.</text>
</comment>
<evidence type="ECO:0000256" key="5">
    <source>
        <dbReference type="SAM" id="Phobius"/>
    </source>
</evidence>
<dbReference type="PANTHER" id="PTHR14255:SF3">
    <property type="entry name" value="SULFITE EXPORTER TAUE_SAFE FAMILY PROTEIN 5-RELATED"/>
    <property type="match status" value="1"/>
</dbReference>
<dbReference type="AlphaFoldDB" id="A0A1R2CSL3"/>
<evidence type="ECO:0000256" key="2">
    <source>
        <dbReference type="ARBA" id="ARBA00022692"/>
    </source>
</evidence>
<dbReference type="GO" id="GO:0016567">
    <property type="term" value="P:protein ubiquitination"/>
    <property type="evidence" value="ECO:0007669"/>
    <property type="project" value="TreeGrafter"/>
</dbReference>
<keyword evidence="7" id="KW-1185">Reference proteome</keyword>
<dbReference type="OrthoDB" id="1300299at2759"/>
<evidence type="ECO:0000313" key="7">
    <source>
        <dbReference type="Proteomes" id="UP000187209"/>
    </source>
</evidence>
<evidence type="ECO:0000313" key="6">
    <source>
        <dbReference type="EMBL" id="OMJ91960.1"/>
    </source>
</evidence>
<sequence length="427" mass="47079">MVSSESFKCSLDEDCGFLHSCIEEMCFHKSLSASQPIEYLGSALIVLMSTLANSTGIGGGEIMVPLLILLFFFETHLAIPLSLMLMLGSSFINTALKIPNRHPTVDRPLINYDIVSFTLSPLLLGSTSGVLINRIIPDWLILTLITILLFYLTIKITIKALDTKANQGKSIPRRLSMNATISDNNEQIIYPGIESRIFPIKVCMEIFSVYGFGLLCVYIRGDNKAQSLIGIEYCSLEYWLLIVFRAGVLVLICVFKIRFMMKSTQDMINTNYQFAHDIKWNAKNILILTGVGFVGGLGVGLLGIGGGAILNPALVYLGIRNDVAQATAQTMVLLISSATLFQYSFAGMIYGDYAIWFFLLAVIGASAGTWGICSLVEKYQKKYLPELILAVVLGIATLATPTYVISTIVNGLNYHKFQYGFMDYCKS</sequence>
<proteinExistence type="predicted"/>
<protein>
    <submittedName>
        <fullName evidence="6">Uncharacterized protein</fullName>
    </submittedName>
</protein>
<dbReference type="InterPro" id="IPR002781">
    <property type="entry name" value="TM_pro_TauE-like"/>
</dbReference>
<evidence type="ECO:0000256" key="3">
    <source>
        <dbReference type="ARBA" id="ARBA00022989"/>
    </source>
</evidence>
<gene>
    <name evidence="6" type="ORF">SteCoe_5395</name>
</gene>
<dbReference type="GO" id="GO:0031464">
    <property type="term" value="C:Cul4A-RING E3 ubiquitin ligase complex"/>
    <property type="evidence" value="ECO:0007669"/>
    <property type="project" value="TreeGrafter"/>
</dbReference>
<keyword evidence="2 5" id="KW-0812">Transmembrane</keyword>
<feature type="transmembrane region" description="Helical" evidence="5">
    <location>
        <begin position="37"/>
        <end position="56"/>
    </location>
</feature>
<feature type="transmembrane region" description="Helical" evidence="5">
    <location>
        <begin position="139"/>
        <end position="158"/>
    </location>
</feature>
<dbReference type="PANTHER" id="PTHR14255">
    <property type="entry name" value="CEREBLON"/>
    <property type="match status" value="1"/>
</dbReference>
<feature type="transmembrane region" description="Helical" evidence="5">
    <location>
        <begin position="387"/>
        <end position="409"/>
    </location>
</feature>
<keyword evidence="3 5" id="KW-1133">Transmembrane helix</keyword>
<feature type="transmembrane region" description="Helical" evidence="5">
    <location>
        <begin position="353"/>
        <end position="375"/>
    </location>
</feature>
<feature type="transmembrane region" description="Helical" evidence="5">
    <location>
        <begin position="109"/>
        <end position="133"/>
    </location>
</feature>
<evidence type="ECO:0000256" key="4">
    <source>
        <dbReference type="ARBA" id="ARBA00023136"/>
    </source>
</evidence>